<name>A0A2T4IHI0_9RHOO</name>
<reference evidence="3 4" key="2">
    <citation type="submission" date="2018-04" db="EMBL/GenBank/DDBJ databases">
        <title>Thauera lacus sp. nov., isolated from an saline lake in Inner Mongolia, China.</title>
        <authorList>
            <person name="Liang Q.-Y."/>
        </authorList>
    </citation>
    <scope>NUCLEOTIDE SEQUENCE [LARGE SCALE GENOMIC DNA]</scope>
    <source>
        <strain evidence="3 4">D20</strain>
    </source>
</reference>
<accession>A0A2T4IHI0</accession>
<keyword evidence="2" id="KW-0472">Membrane</keyword>
<keyword evidence="2" id="KW-1133">Transmembrane helix</keyword>
<organism evidence="3 4">
    <name type="scientific">Pseudothauera lacus</name>
    <dbReference type="NCBI Taxonomy" id="2136175"/>
    <lineage>
        <taxon>Bacteria</taxon>
        <taxon>Pseudomonadati</taxon>
        <taxon>Pseudomonadota</taxon>
        <taxon>Betaproteobacteria</taxon>
        <taxon>Rhodocyclales</taxon>
        <taxon>Zoogloeaceae</taxon>
        <taxon>Pseudothauera</taxon>
    </lineage>
</organism>
<evidence type="ECO:0000256" key="2">
    <source>
        <dbReference type="SAM" id="Phobius"/>
    </source>
</evidence>
<feature type="region of interest" description="Disordered" evidence="1">
    <location>
        <begin position="41"/>
        <end position="62"/>
    </location>
</feature>
<dbReference type="RefSeq" id="WP_107492431.1">
    <property type="nucleotide sequence ID" value="NZ_PZKC01000003.1"/>
</dbReference>
<comment type="caution">
    <text evidence="3">The sequence shown here is derived from an EMBL/GenBank/DDBJ whole genome shotgun (WGS) entry which is preliminary data.</text>
</comment>
<dbReference type="Proteomes" id="UP000241193">
    <property type="component" value="Unassembled WGS sequence"/>
</dbReference>
<feature type="transmembrane region" description="Helical" evidence="2">
    <location>
        <begin position="6"/>
        <end position="26"/>
    </location>
</feature>
<dbReference type="InterPro" id="IPR008621">
    <property type="entry name" value="Cbb3-typ_cyt_oxidase_comp"/>
</dbReference>
<dbReference type="CDD" id="cd01324">
    <property type="entry name" value="cbb3_Oxidase_CcoQ"/>
    <property type="match status" value="1"/>
</dbReference>
<keyword evidence="4" id="KW-1185">Reference proteome</keyword>
<evidence type="ECO:0000313" key="4">
    <source>
        <dbReference type="Proteomes" id="UP000241193"/>
    </source>
</evidence>
<dbReference type="AlphaFoldDB" id="A0A2T4IHI0"/>
<dbReference type="Pfam" id="PF05545">
    <property type="entry name" value="FixQ"/>
    <property type="match status" value="1"/>
</dbReference>
<protein>
    <submittedName>
        <fullName evidence="3">CcoQ/FixQ family Cbb3-type cytochrome c oxidase assembly chaperone</fullName>
    </submittedName>
</protein>
<evidence type="ECO:0000313" key="3">
    <source>
        <dbReference type="EMBL" id="PTD97229.1"/>
    </source>
</evidence>
<dbReference type="OrthoDB" id="8604580at2"/>
<reference evidence="3 4" key="1">
    <citation type="submission" date="2018-03" db="EMBL/GenBank/DDBJ databases">
        <authorList>
            <person name="Keele B.F."/>
        </authorList>
    </citation>
    <scope>NUCLEOTIDE SEQUENCE [LARGE SCALE GENOMIC DNA]</scope>
    <source>
        <strain evidence="3 4">D20</strain>
    </source>
</reference>
<evidence type="ECO:0000256" key="1">
    <source>
        <dbReference type="SAM" id="MobiDB-lite"/>
    </source>
</evidence>
<keyword evidence="2" id="KW-0812">Transmembrane</keyword>
<sequence length="62" mass="6674">MELNDFRIIVTVVGFLCFVGIAIWAWSKHAKAGFEEAARLPLTDDDPPAAAGRQGKEGNTNG</sequence>
<gene>
    <name evidence="3" type="ORF">C8261_04205</name>
</gene>
<dbReference type="EMBL" id="PZKC01000003">
    <property type="protein sequence ID" value="PTD97229.1"/>
    <property type="molecule type" value="Genomic_DNA"/>
</dbReference>
<proteinExistence type="predicted"/>